<evidence type="ECO:0000259" key="2">
    <source>
        <dbReference type="Pfam" id="PF22749"/>
    </source>
</evidence>
<dbReference type="InterPro" id="IPR053858">
    <property type="entry name" value="Arb2_dom"/>
</dbReference>
<dbReference type="GO" id="GO:0005634">
    <property type="term" value="C:nucleus"/>
    <property type="evidence" value="ECO:0007669"/>
    <property type="project" value="TreeGrafter"/>
</dbReference>
<dbReference type="PANTHER" id="PTHR21357">
    <property type="entry name" value="FAM172 FAMILY PROTEIN HOMOLOG CG10038"/>
    <property type="match status" value="1"/>
</dbReference>
<dbReference type="EMBL" id="JAULSX010000002">
    <property type="protein sequence ID" value="KAK3497655.1"/>
    <property type="molecule type" value="Genomic_DNA"/>
</dbReference>
<feature type="domain" description="Arb2" evidence="2">
    <location>
        <begin position="15"/>
        <end position="300"/>
    </location>
</feature>
<feature type="compositionally biased region" description="Basic and acidic residues" evidence="1">
    <location>
        <begin position="388"/>
        <end position="404"/>
    </location>
</feature>
<feature type="region of interest" description="Disordered" evidence="1">
    <location>
        <begin position="371"/>
        <end position="424"/>
    </location>
</feature>
<organism evidence="3 4">
    <name type="scientific">Neurospora hispaniola</name>
    <dbReference type="NCBI Taxonomy" id="588809"/>
    <lineage>
        <taxon>Eukaryota</taxon>
        <taxon>Fungi</taxon>
        <taxon>Dikarya</taxon>
        <taxon>Ascomycota</taxon>
        <taxon>Pezizomycotina</taxon>
        <taxon>Sordariomycetes</taxon>
        <taxon>Sordariomycetidae</taxon>
        <taxon>Sordariales</taxon>
        <taxon>Sordariaceae</taxon>
        <taxon>Neurospora</taxon>
    </lineage>
</organism>
<protein>
    <submittedName>
        <fullName evidence="3">Arb2 domain-containing protein</fullName>
    </submittedName>
</protein>
<dbReference type="Pfam" id="PF22749">
    <property type="entry name" value="Arb2"/>
    <property type="match status" value="1"/>
</dbReference>
<dbReference type="RefSeq" id="XP_062695919.1">
    <property type="nucleotide sequence ID" value="XM_062841962.1"/>
</dbReference>
<dbReference type="GeneID" id="87879584"/>
<gene>
    <name evidence="3" type="ORF">B0T23DRAFT_89705</name>
</gene>
<dbReference type="GO" id="GO:0035197">
    <property type="term" value="F:siRNA binding"/>
    <property type="evidence" value="ECO:0007669"/>
    <property type="project" value="TreeGrafter"/>
</dbReference>
<reference evidence="3 4" key="1">
    <citation type="journal article" date="2023" name="Mol. Phylogenet. Evol.">
        <title>Genome-scale phylogeny and comparative genomics of the fungal order Sordariales.</title>
        <authorList>
            <person name="Hensen N."/>
            <person name="Bonometti L."/>
            <person name="Westerberg I."/>
            <person name="Brannstrom I.O."/>
            <person name="Guillou S."/>
            <person name="Cros-Aarteil S."/>
            <person name="Calhoun S."/>
            <person name="Haridas S."/>
            <person name="Kuo A."/>
            <person name="Mondo S."/>
            <person name="Pangilinan J."/>
            <person name="Riley R."/>
            <person name="LaButti K."/>
            <person name="Andreopoulos B."/>
            <person name="Lipzen A."/>
            <person name="Chen C."/>
            <person name="Yan M."/>
            <person name="Daum C."/>
            <person name="Ng V."/>
            <person name="Clum A."/>
            <person name="Steindorff A."/>
            <person name="Ohm R.A."/>
            <person name="Martin F."/>
            <person name="Silar P."/>
            <person name="Natvig D.O."/>
            <person name="Lalanne C."/>
            <person name="Gautier V."/>
            <person name="Ament-Velasquez S.L."/>
            <person name="Kruys A."/>
            <person name="Hutchinson M.I."/>
            <person name="Powell A.J."/>
            <person name="Barry K."/>
            <person name="Miller A.N."/>
            <person name="Grigoriev I.V."/>
            <person name="Debuchy R."/>
            <person name="Gladieux P."/>
            <person name="Hiltunen Thoren M."/>
            <person name="Johannesson H."/>
        </authorList>
    </citation>
    <scope>NUCLEOTIDE SEQUENCE [LARGE SCALE GENOMIC DNA]</scope>
    <source>
        <strain evidence="3 4">FGSC 10403</strain>
    </source>
</reference>
<evidence type="ECO:0000313" key="3">
    <source>
        <dbReference type="EMBL" id="KAK3497655.1"/>
    </source>
</evidence>
<evidence type="ECO:0000256" key="1">
    <source>
        <dbReference type="SAM" id="MobiDB-lite"/>
    </source>
</evidence>
<proteinExistence type="predicted"/>
<dbReference type="Proteomes" id="UP001285908">
    <property type="component" value="Unassembled WGS sequence"/>
</dbReference>
<accession>A0AAJ0IEB1</accession>
<sequence length="449" mass="50944">MFRRRWSGLPAEPKFAPDLKELSYFINEEDEVRYVHDPDFYFKYFSTKNTRYNDCQRFAFDQAVNQIIDSRLEAEGLKEVLLPLGVASKDEPHVKIRLSEDLSSKSRVVIIFGQSSQDFGILAHRVASGPGGLNKGSMVNIVKTLKQQKSSATDNTAPGIILANPGDLWWWPEGKKGLSIFARHQIPGSSLVHWGWHHDPARNSISENANPTEHLKYIFEKVVPQFVNDKAKIDVIALGDMSDEVEQYLDNDDVWAKIGYRLNALVVLGGFYDMRKANCQGFKKFMDQRGRAYIMNQDPLDTLIAGPEGGSRAVTGYVGYGCPTYSVGPNAFIMELVLVEAGSAVLKWLQEVALDKDYVNERVHIFFPEEEEDDGKWPEWDKDDDDESKGSKKIKEQDHEETKRIQVRVQRDAQPAKMDECEGIDEELVKEIAKREKMADGNADSEEET</sequence>
<dbReference type="InterPro" id="IPR048263">
    <property type="entry name" value="Arb2"/>
</dbReference>
<keyword evidence="4" id="KW-1185">Reference proteome</keyword>
<dbReference type="PANTHER" id="PTHR21357:SF4">
    <property type="entry name" value="FAM172 FAMILY PROTEIN HOMOLOG CG10038"/>
    <property type="match status" value="1"/>
</dbReference>
<name>A0AAJ0IEB1_9PEZI</name>
<comment type="caution">
    <text evidence="3">The sequence shown here is derived from an EMBL/GenBank/DDBJ whole genome shotgun (WGS) entry which is preliminary data.</text>
</comment>
<dbReference type="AlphaFoldDB" id="A0AAJ0IEB1"/>
<evidence type="ECO:0000313" key="4">
    <source>
        <dbReference type="Proteomes" id="UP001285908"/>
    </source>
</evidence>
<dbReference type="GO" id="GO:0031048">
    <property type="term" value="P:regulatory ncRNA-mediated heterochromatin formation"/>
    <property type="evidence" value="ECO:0007669"/>
    <property type="project" value="TreeGrafter"/>
</dbReference>